<comment type="caution">
    <text evidence="4">The sequence shown here is derived from an EMBL/GenBank/DDBJ whole genome shotgun (WGS) entry which is preliminary data.</text>
</comment>
<dbReference type="RefSeq" id="WP_128323745.1">
    <property type="nucleotide sequence ID" value="NZ_QJRG01000042.1"/>
</dbReference>
<dbReference type="PROSITE" id="PS51186">
    <property type="entry name" value="GNAT"/>
    <property type="match status" value="1"/>
</dbReference>
<dbReference type="InterPro" id="IPR016181">
    <property type="entry name" value="Acyl_CoA_acyltransferase"/>
</dbReference>
<accession>A0A443ZTN1</accession>
<dbReference type="PANTHER" id="PTHR43877">
    <property type="entry name" value="AMINOALKYLPHOSPHONATE N-ACETYLTRANSFERASE-RELATED-RELATED"/>
    <property type="match status" value="1"/>
</dbReference>
<name>A0A443ZTN1_9PSED</name>
<organism evidence="4 5">
    <name type="scientific">Pseudomonas alkylphenolica</name>
    <dbReference type="NCBI Taxonomy" id="237609"/>
    <lineage>
        <taxon>Bacteria</taxon>
        <taxon>Pseudomonadati</taxon>
        <taxon>Pseudomonadota</taxon>
        <taxon>Gammaproteobacteria</taxon>
        <taxon>Pseudomonadales</taxon>
        <taxon>Pseudomonadaceae</taxon>
        <taxon>Pseudomonas</taxon>
    </lineage>
</organism>
<dbReference type="InterPro" id="IPR000182">
    <property type="entry name" value="GNAT_dom"/>
</dbReference>
<gene>
    <name evidence="4" type="ORF">DM813_11655</name>
</gene>
<dbReference type="Proteomes" id="UP000288983">
    <property type="component" value="Unassembled WGS sequence"/>
</dbReference>
<protein>
    <submittedName>
        <fullName evidence="4">GNAT family N-acetyltransferase</fullName>
    </submittedName>
</protein>
<evidence type="ECO:0000259" key="3">
    <source>
        <dbReference type="PROSITE" id="PS51186"/>
    </source>
</evidence>
<reference evidence="4 5" key="1">
    <citation type="submission" date="2018-06" db="EMBL/GenBank/DDBJ databases">
        <title>Bacteria isolated from soil of Wuhan.</title>
        <authorList>
            <person name="Wei X."/>
            <person name="Chunhua H."/>
        </authorList>
    </citation>
    <scope>NUCLEOTIDE SEQUENCE [LARGE SCALE GENOMIC DNA]</scope>
    <source>
        <strain evidence="5">xwS2</strain>
    </source>
</reference>
<dbReference type="Pfam" id="PF00583">
    <property type="entry name" value="Acetyltransf_1"/>
    <property type="match status" value="1"/>
</dbReference>
<evidence type="ECO:0000313" key="5">
    <source>
        <dbReference type="Proteomes" id="UP000288983"/>
    </source>
</evidence>
<feature type="domain" description="N-acetyltransferase" evidence="3">
    <location>
        <begin position="3"/>
        <end position="149"/>
    </location>
</feature>
<keyword evidence="1 4" id="KW-0808">Transferase</keyword>
<proteinExistence type="predicted"/>
<dbReference type="AlphaFoldDB" id="A0A443ZTN1"/>
<evidence type="ECO:0000256" key="1">
    <source>
        <dbReference type="ARBA" id="ARBA00022679"/>
    </source>
</evidence>
<sequence length="149" mass="16901">MTTTLRLASPSDIELLFDIRTSVTQNHLSREQLHEMGITADALRDAMHKAPCAWIAEWQQEAAGFVMVDHDEGELFALFVRPQHEGKGIGQLLLHQAEAALFQRHEVIYLITDGDETIRANGFYRRLGWTVSGAVDARDVRFEKRRALS</sequence>
<evidence type="ECO:0000256" key="2">
    <source>
        <dbReference type="ARBA" id="ARBA00023315"/>
    </source>
</evidence>
<dbReference type="CDD" id="cd04301">
    <property type="entry name" value="NAT_SF"/>
    <property type="match status" value="1"/>
</dbReference>
<dbReference type="GO" id="GO:0016747">
    <property type="term" value="F:acyltransferase activity, transferring groups other than amino-acyl groups"/>
    <property type="evidence" value="ECO:0007669"/>
    <property type="project" value="InterPro"/>
</dbReference>
<dbReference type="OrthoDB" id="7356080at2"/>
<dbReference type="EMBL" id="QJRG01000042">
    <property type="protein sequence ID" value="RWU23076.1"/>
    <property type="molecule type" value="Genomic_DNA"/>
</dbReference>
<evidence type="ECO:0000313" key="4">
    <source>
        <dbReference type="EMBL" id="RWU23076.1"/>
    </source>
</evidence>
<dbReference type="SUPFAM" id="SSF55729">
    <property type="entry name" value="Acyl-CoA N-acyltransferases (Nat)"/>
    <property type="match status" value="1"/>
</dbReference>
<dbReference type="InterPro" id="IPR050832">
    <property type="entry name" value="Bact_Acetyltransf"/>
</dbReference>
<dbReference type="Gene3D" id="3.40.630.30">
    <property type="match status" value="1"/>
</dbReference>
<keyword evidence="2" id="KW-0012">Acyltransferase</keyword>